<proteinExistence type="predicted"/>
<reference evidence="2" key="1">
    <citation type="submission" date="2021-06" db="EMBL/GenBank/DDBJ databases">
        <title>Thalassococcus sp. CAU 1522 isolated from sea sand, Republic of Korea.</title>
        <authorList>
            <person name="Kim W."/>
        </authorList>
    </citation>
    <scope>NUCLEOTIDE SEQUENCE</scope>
    <source>
        <strain evidence="2">CAU 1522</strain>
    </source>
</reference>
<dbReference type="InterPro" id="IPR013830">
    <property type="entry name" value="SGNH_hydro"/>
</dbReference>
<dbReference type="EMBL" id="JAHRWL010000001">
    <property type="protein sequence ID" value="MBV2358863.1"/>
    <property type="molecule type" value="Genomic_DNA"/>
</dbReference>
<dbReference type="CDD" id="cd00229">
    <property type="entry name" value="SGNH_hydrolase"/>
    <property type="match status" value="1"/>
</dbReference>
<feature type="domain" description="SGNH hydrolase-type esterase" evidence="1">
    <location>
        <begin position="29"/>
        <end position="204"/>
    </location>
</feature>
<evidence type="ECO:0000313" key="2">
    <source>
        <dbReference type="EMBL" id="MBV2358863.1"/>
    </source>
</evidence>
<gene>
    <name evidence="2" type="ORF">KUH32_03680</name>
</gene>
<sequence>MRVWAVLAMLVAVGACGRGVPPDARVVVAGDSVMAWNRVQGGSVADHLARLLDEPVGDVSLPFARVTGDRPGGMDIRRQVDGLAPDWIVLNGGANDLRAECGCTGCDAVLDRLLSADGGAGAIAGMVGQLRADGARVLWADYYTAPRFAGTACTGPYDVLSQRLRRMAARDDGVVLVDMADVLPSGDAALFAWDGVHPSGEGSRRIAELIAARLRAADPALYGG</sequence>
<evidence type="ECO:0000259" key="1">
    <source>
        <dbReference type="Pfam" id="PF13472"/>
    </source>
</evidence>
<evidence type="ECO:0000313" key="3">
    <source>
        <dbReference type="Proteomes" id="UP001166293"/>
    </source>
</evidence>
<dbReference type="Pfam" id="PF13472">
    <property type="entry name" value="Lipase_GDSL_2"/>
    <property type="match status" value="1"/>
</dbReference>
<dbReference type="PANTHER" id="PTHR30383">
    <property type="entry name" value="THIOESTERASE 1/PROTEASE 1/LYSOPHOSPHOLIPASE L1"/>
    <property type="match status" value="1"/>
</dbReference>
<accession>A0ABS6N4C1</accession>
<keyword evidence="3" id="KW-1185">Reference proteome</keyword>
<organism evidence="2 3">
    <name type="scientific">Thalassococcus arenae</name>
    <dbReference type="NCBI Taxonomy" id="2851652"/>
    <lineage>
        <taxon>Bacteria</taxon>
        <taxon>Pseudomonadati</taxon>
        <taxon>Pseudomonadota</taxon>
        <taxon>Alphaproteobacteria</taxon>
        <taxon>Rhodobacterales</taxon>
        <taxon>Roseobacteraceae</taxon>
        <taxon>Thalassococcus</taxon>
    </lineage>
</organism>
<dbReference type="PANTHER" id="PTHR30383:SF5">
    <property type="entry name" value="SGNH HYDROLASE-TYPE ESTERASE DOMAIN-CONTAINING PROTEIN"/>
    <property type="match status" value="1"/>
</dbReference>
<protein>
    <submittedName>
        <fullName evidence="2">SGNH/GDSL hydrolase family protein</fullName>
    </submittedName>
</protein>
<dbReference type="Proteomes" id="UP001166293">
    <property type="component" value="Unassembled WGS sequence"/>
</dbReference>
<dbReference type="InterPro" id="IPR051532">
    <property type="entry name" value="Ester_Hydrolysis_Enzymes"/>
</dbReference>
<dbReference type="PROSITE" id="PS51257">
    <property type="entry name" value="PROKAR_LIPOPROTEIN"/>
    <property type="match status" value="1"/>
</dbReference>
<dbReference type="RefSeq" id="WP_217776711.1">
    <property type="nucleotide sequence ID" value="NZ_JAHRWL010000001.1"/>
</dbReference>
<keyword evidence="2" id="KW-0378">Hydrolase</keyword>
<dbReference type="GO" id="GO:0016787">
    <property type="term" value="F:hydrolase activity"/>
    <property type="evidence" value="ECO:0007669"/>
    <property type="project" value="UniProtKB-KW"/>
</dbReference>
<name>A0ABS6N4C1_9RHOB</name>
<comment type="caution">
    <text evidence="2">The sequence shown here is derived from an EMBL/GenBank/DDBJ whole genome shotgun (WGS) entry which is preliminary data.</text>
</comment>